<dbReference type="AlphaFoldDB" id="A0A1Q2MDR1"/>
<organism evidence="2 3">
    <name type="scientific">Limihaloglobus sulfuriphilus</name>
    <dbReference type="NCBI Taxonomy" id="1851148"/>
    <lineage>
        <taxon>Bacteria</taxon>
        <taxon>Pseudomonadati</taxon>
        <taxon>Planctomycetota</taxon>
        <taxon>Phycisphaerae</taxon>
        <taxon>Sedimentisphaerales</taxon>
        <taxon>Sedimentisphaeraceae</taxon>
        <taxon>Limihaloglobus</taxon>
    </lineage>
</organism>
<dbReference type="KEGG" id="pbas:SMSP2_01172"/>
<proteinExistence type="predicted"/>
<dbReference type="CDD" id="cd13665">
    <property type="entry name" value="PBP2_TRAP_Dctp3_4"/>
    <property type="match status" value="1"/>
</dbReference>
<dbReference type="PROSITE" id="PS51257">
    <property type="entry name" value="PROKAR_LIPOPROTEIN"/>
    <property type="match status" value="1"/>
</dbReference>
<dbReference type="PANTHER" id="PTHR33376:SF15">
    <property type="entry name" value="BLL6794 PROTEIN"/>
    <property type="match status" value="1"/>
</dbReference>
<dbReference type="STRING" id="1851148.SMSP2_01172"/>
<evidence type="ECO:0000256" key="1">
    <source>
        <dbReference type="ARBA" id="ARBA00022729"/>
    </source>
</evidence>
<dbReference type="Pfam" id="PF03480">
    <property type="entry name" value="DctP"/>
    <property type="match status" value="1"/>
</dbReference>
<gene>
    <name evidence="2" type="primary">yiaO_2</name>
    <name evidence="2" type="ORF">SMSP2_01172</name>
</gene>
<keyword evidence="2" id="KW-0675">Receptor</keyword>
<dbReference type="InterPro" id="IPR038404">
    <property type="entry name" value="TRAP_DctP_sf"/>
</dbReference>
<dbReference type="EMBL" id="CP019646">
    <property type="protein sequence ID" value="AQQ70810.1"/>
    <property type="molecule type" value="Genomic_DNA"/>
</dbReference>
<name>A0A1Q2MDR1_9BACT</name>
<protein>
    <submittedName>
        <fullName evidence="2">Extracytoplasmic solute receptor protein YiaO</fullName>
    </submittedName>
</protein>
<dbReference type="NCBIfam" id="NF037995">
    <property type="entry name" value="TRAP_S1"/>
    <property type="match status" value="1"/>
</dbReference>
<dbReference type="RefSeq" id="WP_146683047.1">
    <property type="nucleotide sequence ID" value="NZ_CP019646.1"/>
</dbReference>
<evidence type="ECO:0000313" key="2">
    <source>
        <dbReference type="EMBL" id="AQQ70810.1"/>
    </source>
</evidence>
<evidence type="ECO:0000313" key="3">
    <source>
        <dbReference type="Proteomes" id="UP000188181"/>
    </source>
</evidence>
<sequence precursor="true">MDRKLVITLTIVMILSANLLTGCGKSDGQNGEASAEQKAVELSYSVFFPPSHIQCVTAQEWADEIKERSDGRINITIHSGGTLTKAPQCYEGVVAGISDIGMSCFAYTRGRFPLLEGLDLPLGYPTGGAATGIATKLAFDFNPEELKDVKLLYIHAHGPGILASKKPVKKLEDMAGLKVRATGLSAKLVESLGATPIAMSQPETYEALQKGVVDATFCPIETLKGWNQGEVINYVTDTSAIGYTTSMFVVMNRDKWNSLDPELQEIIDQVSQEWIAKHGAAWDEADREGLEFVEGLGKEVITLSEEEEKRWVEAVSPILDNFKKKTQETGLPGAQFLEAIQVELEQHK</sequence>
<keyword evidence="1" id="KW-0732">Signal</keyword>
<dbReference type="SUPFAM" id="SSF53850">
    <property type="entry name" value="Periplasmic binding protein-like II"/>
    <property type="match status" value="1"/>
</dbReference>
<dbReference type="GO" id="GO:0055085">
    <property type="term" value="P:transmembrane transport"/>
    <property type="evidence" value="ECO:0007669"/>
    <property type="project" value="InterPro"/>
</dbReference>
<accession>A0A1Q2MDR1</accession>
<dbReference type="OrthoDB" id="9815946at2"/>
<reference evidence="3" key="1">
    <citation type="submission" date="2017-02" db="EMBL/GenBank/DDBJ databases">
        <title>Comparative genomics and description of representatives of a novel lineage of planctomycetes thriving in anoxic sediments.</title>
        <authorList>
            <person name="Spring S."/>
            <person name="Bunk B."/>
            <person name="Sproer C."/>
        </authorList>
    </citation>
    <scope>NUCLEOTIDE SEQUENCE [LARGE SCALE GENOMIC DNA]</scope>
    <source>
        <strain evidence="3">SM-Chi-D1</strain>
    </source>
</reference>
<dbReference type="PANTHER" id="PTHR33376">
    <property type="match status" value="1"/>
</dbReference>
<dbReference type="Gene3D" id="3.40.190.170">
    <property type="entry name" value="Bacterial extracellular solute-binding protein, family 7"/>
    <property type="match status" value="1"/>
</dbReference>
<keyword evidence="3" id="KW-1185">Reference proteome</keyword>
<dbReference type="Proteomes" id="UP000188181">
    <property type="component" value="Chromosome"/>
</dbReference>
<dbReference type="InterPro" id="IPR018389">
    <property type="entry name" value="DctP_fam"/>
</dbReference>